<feature type="compositionally biased region" description="Basic and acidic residues" evidence="1">
    <location>
        <begin position="29"/>
        <end position="42"/>
    </location>
</feature>
<dbReference type="PROSITE" id="PS51257">
    <property type="entry name" value="PROKAR_LIPOPROTEIN"/>
    <property type="match status" value="1"/>
</dbReference>
<evidence type="ECO:0000313" key="5">
    <source>
        <dbReference type="EMBL" id="QQX26584.1"/>
    </source>
</evidence>
<dbReference type="OrthoDB" id="2937486at2"/>
<evidence type="ECO:0000259" key="3">
    <source>
        <dbReference type="Pfam" id="PF13159"/>
    </source>
</evidence>
<keyword evidence="6" id="KW-1185">Reference proteome</keyword>
<accession>A0A150L6H9</accession>
<dbReference type="STRING" id="46224.B4102_0561"/>
<evidence type="ECO:0000256" key="1">
    <source>
        <dbReference type="SAM" id="MobiDB-lite"/>
    </source>
</evidence>
<dbReference type="InterPro" id="IPR025057">
    <property type="entry name" value="DUF3994"/>
</dbReference>
<dbReference type="Pfam" id="PF13159">
    <property type="entry name" value="DUF3994"/>
    <property type="match status" value="1"/>
</dbReference>
<dbReference type="Proteomes" id="UP000595512">
    <property type="component" value="Chromosome"/>
</dbReference>
<sequence length="156" mass="17892">MNKKKLLCFAIPLMLLGGCGDATVKKTDKQIESSETKKESKPETPNISEDSKELVGTWGEGAKNGFNVILVVHPDGTFEQYEDDTYPKKTDYVKGHWKYDSEAKILKLTNDIEFYQDGERKEDSVETLTFTVKHLQEDKLELEESETEELIKLQKR</sequence>
<reference evidence="5 7" key="2">
    <citation type="submission" date="2020-12" db="EMBL/GenBank/DDBJ databases">
        <title>Taxonomic evaluation of the Bacillus sporothermodurans group of bacteria based on whole genome sequences.</title>
        <authorList>
            <person name="Fiedler G."/>
            <person name="Herbstmann A.-D."/>
            <person name="Doll E."/>
            <person name="Wenning M."/>
            <person name="Brinks E."/>
            <person name="Kabisch J."/>
            <person name="Breitenwieser F."/>
            <person name="Lappann M."/>
            <person name="Boehnlein C."/>
            <person name="Franz C."/>
        </authorList>
    </citation>
    <scope>NUCLEOTIDE SEQUENCE [LARGE SCALE GENOMIC DNA]</scope>
    <source>
        <strain evidence="5 7">DSM 10599</strain>
    </source>
</reference>
<evidence type="ECO:0000313" key="6">
    <source>
        <dbReference type="Proteomes" id="UP000075666"/>
    </source>
</evidence>
<evidence type="ECO:0000313" key="4">
    <source>
        <dbReference type="EMBL" id="KYD07927.1"/>
    </source>
</evidence>
<dbReference type="PATRIC" id="fig|46224.3.peg.2781"/>
<evidence type="ECO:0000256" key="2">
    <source>
        <dbReference type="SAM" id="SignalP"/>
    </source>
</evidence>
<dbReference type="RefSeq" id="WP_066230766.1">
    <property type="nucleotide sequence ID" value="NZ_CP066701.1"/>
</dbReference>
<evidence type="ECO:0000313" key="7">
    <source>
        <dbReference type="Proteomes" id="UP000595512"/>
    </source>
</evidence>
<gene>
    <name evidence="4" type="ORF">B4102_0561</name>
    <name evidence="5" type="ORF">JGZ69_07045</name>
</gene>
<reference evidence="4 6" key="1">
    <citation type="submission" date="2016-01" db="EMBL/GenBank/DDBJ databases">
        <title>Genome Sequences of Twelve Sporeforming Bacillus Species Isolated from Foods.</title>
        <authorList>
            <person name="Berendsen E.M."/>
            <person name="Wells-Bennik M.H."/>
            <person name="Krawcyk A.O."/>
            <person name="De Jong A."/>
            <person name="Holsappel S."/>
            <person name="Eijlander R.T."/>
            <person name="Kuipers O.P."/>
        </authorList>
    </citation>
    <scope>NUCLEOTIDE SEQUENCE [LARGE SCALE GENOMIC DNA]</scope>
    <source>
        <strain evidence="4 6">B4102</strain>
    </source>
</reference>
<keyword evidence="2" id="KW-0732">Signal</keyword>
<feature type="signal peptide" evidence="2">
    <location>
        <begin position="1"/>
        <end position="22"/>
    </location>
</feature>
<dbReference type="EMBL" id="CP066701">
    <property type="protein sequence ID" value="QQX26584.1"/>
    <property type="molecule type" value="Genomic_DNA"/>
</dbReference>
<feature type="chain" id="PRO_5041044248" evidence="2">
    <location>
        <begin position="23"/>
        <end position="156"/>
    </location>
</feature>
<protein>
    <submittedName>
        <fullName evidence="5">DUF3994 domain-containing protein</fullName>
    </submittedName>
</protein>
<name>A0A150L6H9_9BACI</name>
<proteinExistence type="predicted"/>
<feature type="region of interest" description="Disordered" evidence="1">
    <location>
        <begin position="29"/>
        <end position="51"/>
    </location>
</feature>
<feature type="domain" description="DUF3994" evidence="3">
    <location>
        <begin position="20"/>
        <end position="141"/>
    </location>
</feature>
<dbReference type="Proteomes" id="UP000075666">
    <property type="component" value="Unassembled WGS sequence"/>
</dbReference>
<dbReference type="AlphaFoldDB" id="A0A150L6H9"/>
<organism evidence="4 6">
    <name type="scientific">Heyndrickxia sporothermodurans</name>
    <dbReference type="NCBI Taxonomy" id="46224"/>
    <lineage>
        <taxon>Bacteria</taxon>
        <taxon>Bacillati</taxon>
        <taxon>Bacillota</taxon>
        <taxon>Bacilli</taxon>
        <taxon>Bacillales</taxon>
        <taxon>Bacillaceae</taxon>
        <taxon>Heyndrickxia</taxon>
    </lineage>
</organism>
<dbReference type="EMBL" id="LQYN01000039">
    <property type="protein sequence ID" value="KYD07927.1"/>
    <property type="molecule type" value="Genomic_DNA"/>
</dbReference>
<dbReference type="KEGG" id="hspo:JGZ69_07045"/>